<reference evidence="7" key="1">
    <citation type="submission" date="2021-10" db="EMBL/GenBank/DDBJ databases">
        <authorList>
            <person name="Piombo E."/>
        </authorList>
    </citation>
    <scope>NUCLEOTIDE SEQUENCE</scope>
</reference>
<dbReference type="GO" id="GO:0003677">
    <property type="term" value="F:DNA binding"/>
    <property type="evidence" value="ECO:0007669"/>
    <property type="project" value="InterPro"/>
</dbReference>
<dbReference type="CDD" id="cd00067">
    <property type="entry name" value="GAL4"/>
    <property type="match status" value="1"/>
</dbReference>
<dbReference type="SMART" id="SM00066">
    <property type="entry name" value="GAL4"/>
    <property type="match status" value="1"/>
</dbReference>
<feature type="domain" description="Zn(2)-C6 fungal-type" evidence="6">
    <location>
        <begin position="18"/>
        <end position="48"/>
    </location>
</feature>
<dbReference type="CDD" id="cd12148">
    <property type="entry name" value="fungal_TF_MHR"/>
    <property type="match status" value="1"/>
</dbReference>
<evidence type="ECO:0000313" key="8">
    <source>
        <dbReference type="Proteomes" id="UP000775872"/>
    </source>
</evidence>
<keyword evidence="4" id="KW-0804">Transcription</keyword>
<keyword evidence="3" id="KW-0805">Transcription regulation</keyword>
<protein>
    <recommendedName>
        <fullName evidence="6">Zn(2)-C6 fungal-type domain-containing protein</fullName>
    </recommendedName>
</protein>
<dbReference type="GO" id="GO:0008270">
    <property type="term" value="F:zinc ion binding"/>
    <property type="evidence" value="ECO:0007669"/>
    <property type="project" value="InterPro"/>
</dbReference>
<gene>
    <name evidence="7" type="ORF">CSOL1703_00015453</name>
</gene>
<evidence type="ECO:0000256" key="3">
    <source>
        <dbReference type="ARBA" id="ARBA00023015"/>
    </source>
</evidence>
<evidence type="ECO:0000313" key="7">
    <source>
        <dbReference type="EMBL" id="CAH0052333.1"/>
    </source>
</evidence>
<dbReference type="EMBL" id="CABFOC020000044">
    <property type="protein sequence ID" value="CAH0052333.1"/>
    <property type="molecule type" value="Genomic_DNA"/>
</dbReference>
<evidence type="ECO:0000256" key="4">
    <source>
        <dbReference type="ARBA" id="ARBA00023163"/>
    </source>
</evidence>
<organism evidence="7 8">
    <name type="scientific">Clonostachys solani</name>
    <dbReference type="NCBI Taxonomy" id="160281"/>
    <lineage>
        <taxon>Eukaryota</taxon>
        <taxon>Fungi</taxon>
        <taxon>Dikarya</taxon>
        <taxon>Ascomycota</taxon>
        <taxon>Pezizomycotina</taxon>
        <taxon>Sordariomycetes</taxon>
        <taxon>Hypocreomycetidae</taxon>
        <taxon>Hypocreales</taxon>
        <taxon>Bionectriaceae</taxon>
        <taxon>Clonostachys</taxon>
    </lineage>
</organism>
<dbReference type="Proteomes" id="UP000775872">
    <property type="component" value="Unassembled WGS sequence"/>
</dbReference>
<keyword evidence="2" id="KW-0479">Metal-binding</keyword>
<dbReference type="GO" id="GO:0006351">
    <property type="term" value="P:DNA-templated transcription"/>
    <property type="evidence" value="ECO:0007669"/>
    <property type="project" value="InterPro"/>
</dbReference>
<name>A0A9N9ZBE7_9HYPO</name>
<dbReference type="GO" id="GO:0000981">
    <property type="term" value="F:DNA-binding transcription factor activity, RNA polymerase II-specific"/>
    <property type="evidence" value="ECO:0007669"/>
    <property type="project" value="InterPro"/>
</dbReference>
<dbReference type="AlphaFoldDB" id="A0A9N9ZBE7"/>
<evidence type="ECO:0000256" key="5">
    <source>
        <dbReference type="ARBA" id="ARBA00023242"/>
    </source>
</evidence>
<dbReference type="InterPro" id="IPR050815">
    <property type="entry name" value="TF_fung"/>
</dbReference>
<proteinExistence type="predicted"/>
<dbReference type="Pfam" id="PF00172">
    <property type="entry name" value="Zn_clus"/>
    <property type="match status" value="1"/>
</dbReference>
<keyword evidence="5" id="KW-0539">Nucleus</keyword>
<dbReference type="PANTHER" id="PTHR47338">
    <property type="entry name" value="ZN(II)2CYS6 TRANSCRIPTION FACTOR (EUROFUNG)-RELATED"/>
    <property type="match status" value="1"/>
</dbReference>
<dbReference type="PANTHER" id="PTHR47338:SF20">
    <property type="entry name" value="ZN(II)2CYS6 TRANSCRIPTION FACTOR (EUROFUNG)"/>
    <property type="match status" value="1"/>
</dbReference>
<dbReference type="InterPro" id="IPR001138">
    <property type="entry name" value="Zn2Cys6_DnaBD"/>
</dbReference>
<dbReference type="InterPro" id="IPR007219">
    <property type="entry name" value="XnlR_reg_dom"/>
</dbReference>
<dbReference type="GO" id="GO:0005634">
    <property type="term" value="C:nucleus"/>
    <property type="evidence" value="ECO:0007669"/>
    <property type="project" value="UniProtKB-SubCell"/>
</dbReference>
<dbReference type="Pfam" id="PF04082">
    <property type="entry name" value="Fungal_trans"/>
    <property type="match status" value="1"/>
</dbReference>
<dbReference type="OrthoDB" id="270167at2759"/>
<sequence length="498" mass="54865">MVGGRQPDMAADKRQILVCINCRSRKKKCDKTLPSCGYCVRKRLQCAYSRHTAGRQDAPLSRTERNGGIVPHQTGLSPFWGTVLSGPGNLEISVHAEVNRLIRSTGQFVDDITARYFKDVHMFLPVIARSRFHNSLLTLGATPSADLSILLLCMCLITPDPEPRNSSPTSKTSQNTLYLSARSIFAQLQAMISPSVSFIQAGLLLGVYEYVHGQSDRGLATISNAARMAYAARIHTLNVSSRHEEQASHSLQPEEAEPLNTWWALIIWERTMMLEVTTKDQPFITSVPPENTALPTEPNSIDQGIPVFSSTPVPKILVSTPHEVHVGGFGRLAQAIMLVDQILKAFSICDVDARLSTLHNLNTSLQSFLEVVVKQHSGKPSSYCSAVVIAIRSLFSLHGHIIQLTSAETAEGGRHADNTDSFAAIRTGITMTLDIAEWHESRPPHMGLMLPPNYVYLLRATLSHMEHGSLSEDGNRAQDSRKCLERSLAQFGRLWGIA</sequence>
<evidence type="ECO:0000256" key="2">
    <source>
        <dbReference type="ARBA" id="ARBA00022723"/>
    </source>
</evidence>
<accession>A0A9N9ZBE7</accession>
<evidence type="ECO:0000256" key="1">
    <source>
        <dbReference type="ARBA" id="ARBA00004123"/>
    </source>
</evidence>
<dbReference type="InterPro" id="IPR036864">
    <property type="entry name" value="Zn2-C6_fun-type_DNA-bd_sf"/>
</dbReference>
<dbReference type="Gene3D" id="4.10.240.10">
    <property type="entry name" value="Zn(2)-C6 fungal-type DNA-binding domain"/>
    <property type="match status" value="1"/>
</dbReference>
<dbReference type="SUPFAM" id="SSF57701">
    <property type="entry name" value="Zn2/Cys6 DNA-binding domain"/>
    <property type="match status" value="1"/>
</dbReference>
<comment type="caution">
    <text evidence="7">The sequence shown here is derived from an EMBL/GenBank/DDBJ whole genome shotgun (WGS) entry which is preliminary data.</text>
</comment>
<dbReference type="PROSITE" id="PS50048">
    <property type="entry name" value="ZN2_CY6_FUNGAL_2"/>
    <property type="match status" value="1"/>
</dbReference>
<evidence type="ECO:0000259" key="6">
    <source>
        <dbReference type="PROSITE" id="PS50048"/>
    </source>
</evidence>
<keyword evidence="8" id="KW-1185">Reference proteome</keyword>
<dbReference type="PROSITE" id="PS00463">
    <property type="entry name" value="ZN2_CY6_FUNGAL_1"/>
    <property type="match status" value="1"/>
</dbReference>
<comment type="subcellular location">
    <subcellularLocation>
        <location evidence="1">Nucleus</location>
    </subcellularLocation>
</comment>